<feature type="region of interest" description="Disordered" evidence="1">
    <location>
        <begin position="86"/>
        <end position="131"/>
    </location>
</feature>
<feature type="domain" description="WGR" evidence="2">
    <location>
        <begin position="1"/>
        <end position="96"/>
    </location>
</feature>
<sequence length="131" mass="15188">MADSIIKKWYLEHHDTAGNKHKFYEVQVIERGVKDFYVTRRFGRIGANTKPKEVASFTWVESAFVNAEEIVSEKRFKNRDRYTLVSQQDVNEPSSEAAKPKPQQAAKPKPTFKIEKEPEPDNNYWGSLQLA</sequence>
<dbReference type="InterPro" id="IPR008893">
    <property type="entry name" value="WGR_domain"/>
</dbReference>
<protein>
    <submittedName>
        <fullName evidence="3">WGR domain-containing protein</fullName>
    </submittedName>
</protein>
<dbReference type="SUPFAM" id="SSF142921">
    <property type="entry name" value="WGR domain-like"/>
    <property type="match status" value="1"/>
</dbReference>
<name>A0ABV4MRI0_9VIBR</name>
<dbReference type="SMART" id="SM00773">
    <property type="entry name" value="WGR"/>
    <property type="match status" value="1"/>
</dbReference>
<accession>A0ABV4MRI0</accession>
<evidence type="ECO:0000256" key="1">
    <source>
        <dbReference type="SAM" id="MobiDB-lite"/>
    </source>
</evidence>
<reference evidence="3 4" key="1">
    <citation type="journal article" date="2024" name="ISME J.">
        <title>Tailless and filamentous prophages are predominant in marine Vibrio.</title>
        <authorList>
            <person name="Steensen K."/>
            <person name="Seneca J."/>
            <person name="Bartlau N."/>
            <person name="Yu X.A."/>
            <person name="Hussain F.A."/>
            <person name="Polz M.F."/>
        </authorList>
    </citation>
    <scope>NUCLEOTIDE SEQUENCE [LARGE SCALE GENOMIC DNA]</scope>
    <source>
        <strain evidence="3 4">10N.239.312.F12</strain>
    </source>
</reference>
<evidence type="ECO:0000313" key="3">
    <source>
        <dbReference type="EMBL" id="MEZ8719744.1"/>
    </source>
</evidence>
<dbReference type="RefSeq" id="WP_269336654.1">
    <property type="nucleotide sequence ID" value="NZ_JBFSSG010000001.1"/>
</dbReference>
<dbReference type="PROSITE" id="PS51977">
    <property type="entry name" value="WGR"/>
    <property type="match status" value="1"/>
</dbReference>
<organism evidence="3 4">
    <name type="scientific">Vibrio pomeroyi</name>
    <dbReference type="NCBI Taxonomy" id="198832"/>
    <lineage>
        <taxon>Bacteria</taxon>
        <taxon>Pseudomonadati</taxon>
        <taxon>Pseudomonadota</taxon>
        <taxon>Gammaproteobacteria</taxon>
        <taxon>Vibrionales</taxon>
        <taxon>Vibrionaceae</taxon>
        <taxon>Vibrio</taxon>
    </lineage>
</organism>
<keyword evidence="4" id="KW-1185">Reference proteome</keyword>
<dbReference type="Pfam" id="PF05406">
    <property type="entry name" value="WGR"/>
    <property type="match status" value="1"/>
</dbReference>
<dbReference type="Gene3D" id="2.20.140.10">
    <property type="entry name" value="WGR domain"/>
    <property type="match status" value="1"/>
</dbReference>
<feature type="compositionally biased region" description="Low complexity" evidence="1">
    <location>
        <begin position="100"/>
        <end position="109"/>
    </location>
</feature>
<dbReference type="Proteomes" id="UP001570071">
    <property type="component" value="Unassembled WGS sequence"/>
</dbReference>
<evidence type="ECO:0000313" key="4">
    <source>
        <dbReference type="Proteomes" id="UP001570071"/>
    </source>
</evidence>
<dbReference type="InterPro" id="IPR036930">
    <property type="entry name" value="WGR_dom_sf"/>
</dbReference>
<gene>
    <name evidence="3" type="ORF">AB6D66_01605</name>
</gene>
<dbReference type="EMBL" id="JBFSSG010000001">
    <property type="protein sequence ID" value="MEZ8719744.1"/>
    <property type="molecule type" value="Genomic_DNA"/>
</dbReference>
<evidence type="ECO:0000259" key="2">
    <source>
        <dbReference type="PROSITE" id="PS51977"/>
    </source>
</evidence>
<proteinExistence type="predicted"/>
<comment type="caution">
    <text evidence="3">The sequence shown here is derived from an EMBL/GenBank/DDBJ whole genome shotgun (WGS) entry which is preliminary data.</text>
</comment>